<keyword evidence="9" id="KW-1185">Reference proteome</keyword>
<dbReference type="InterPro" id="IPR011006">
    <property type="entry name" value="CheY-like_superfamily"/>
</dbReference>
<sequence>MRLPVLRAEPVPLRAASPARPTLTPDRLIAGGVAGLGVASAVMLARAAGDWRFAAGFLVGFAAIAAAIMLAARVRLGSGAGAGIVGDTTPRPDRALLRATLDMCEEPAAITDRAGRLVAANLAYVDRFGADAVPPALPGLALYAEGIAGAGRTAWREGEAESALGSAGVQLRVLRVGVAEDHLLWRIGDGRGEGRTDALRLVGGGFGDRMGRAGLMAALIDERGRILVANKVFTARAMGAQATSVSGRDFAACLVQDAEGALHFGRDGEGADPLRLLHIPLDDGELAAGAAAMLLFDDPASRIIEQSSTRPDDLYGLLGMLPLGLALIDREGRFLFQNEAFRVAAGMNESDGTLYPSDLVVKEDKSAVSDAVRRFAGGKPTAGPVGNGPILSGDVAVRLRHRPDDAVSLTVASARGLGDASVILSLKDSMEEGKLQRQVAQATKMQAVGQLAGGVAHDFNNILTAVLGHCDLILMRHTPGDSDYDDIQQIRHNANRAAGLTRQLLAFSRQQTLRPQVLQLPDVISEVSNLLRRLMGESMQLVINHGRAIGSVRADPGQLEQVIVNLAVNARDAMPQGGELTIRTYGVSAAEVRRLGADVLPAGDYSAFSVTDTGTGIPPEVLPKIFEPFFTTKEVGKGTGLGLSTVYGIVKQSGGFIFADSELGRGTSFVVYLPVFHGETAAPEKEVPKPPAQELWGTGSILVVEDEDMVRSVAERALTRQGYQVRTAANGEEALEILMQMPVGEGHGGFDLLISDVMMPTMDGPTMVRHARERFPNLPILFMSGYAEEQLRKSIHLDNVSFLAKPFSVQQLAEAARDTLARHAKPDKAR</sequence>
<dbReference type="Proteomes" id="UP001210865">
    <property type="component" value="Chromosome"/>
</dbReference>
<feature type="modified residue" description="4-aspartylphosphate" evidence="4">
    <location>
        <position position="756"/>
    </location>
</feature>
<feature type="transmembrane region" description="Helical" evidence="5">
    <location>
        <begin position="53"/>
        <end position="72"/>
    </location>
</feature>
<dbReference type="SUPFAM" id="SSF52172">
    <property type="entry name" value="CheY-like"/>
    <property type="match status" value="1"/>
</dbReference>
<dbReference type="Pfam" id="PF00512">
    <property type="entry name" value="HisKA"/>
    <property type="match status" value="1"/>
</dbReference>
<reference evidence="8 9" key="1">
    <citation type="submission" date="2022-12" db="EMBL/GenBank/DDBJ databases">
        <title>Sphingomonas abieness sp. nov., an endophytic bacterium isolated from Abies koreana.</title>
        <authorList>
            <person name="Jiang L."/>
            <person name="Lee J."/>
        </authorList>
    </citation>
    <scope>NUCLEOTIDE SEQUENCE [LARGE SCALE GENOMIC DNA]</scope>
    <source>
        <strain evidence="9">PAMB 00755</strain>
    </source>
</reference>
<dbReference type="InterPro" id="IPR005467">
    <property type="entry name" value="His_kinase_dom"/>
</dbReference>
<dbReference type="PROSITE" id="PS50110">
    <property type="entry name" value="RESPONSE_REGULATORY"/>
    <property type="match status" value="1"/>
</dbReference>
<dbReference type="InterPro" id="IPR036097">
    <property type="entry name" value="HisK_dim/P_sf"/>
</dbReference>
<dbReference type="SMART" id="SM00387">
    <property type="entry name" value="HATPase_c"/>
    <property type="match status" value="1"/>
</dbReference>
<keyword evidence="5" id="KW-0472">Membrane</keyword>
<keyword evidence="3 4" id="KW-0597">Phosphoprotein</keyword>
<protein>
    <recommendedName>
        <fullName evidence="2">histidine kinase</fullName>
        <ecNumber evidence="2">2.7.13.3</ecNumber>
    </recommendedName>
</protein>
<evidence type="ECO:0000313" key="8">
    <source>
        <dbReference type="EMBL" id="WBO24167.1"/>
    </source>
</evidence>
<evidence type="ECO:0000259" key="7">
    <source>
        <dbReference type="PROSITE" id="PS50110"/>
    </source>
</evidence>
<dbReference type="RefSeq" id="WP_270078796.1">
    <property type="nucleotide sequence ID" value="NZ_CP115174.1"/>
</dbReference>
<evidence type="ECO:0000256" key="2">
    <source>
        <dbReference type="ARBA" id="ARBA00012438"/>
    </source>
</evidence>
<dbReference type="SMART" id="SM00448">
    <property type="entry name" value="REC"/>
    <property type="match status" value="1"/>
</dbReference>
<dbReference type="Pfam" id="PF02518">
    <property type="entry name" value="HATPase_c"/>
    <property type="match status" value="1"/>
</dbReference>
<keyword evidence="5" id="KW-1133">Transmembrane helix</keyword>
<dbReference type="Gene3D" id="3.30.565.10">
    <property type="entry name" value="Histidine kinase-like ATPase, C-terminal domain"/>
    <property type="match status" value="1"/>
</dbReference>
<dbReference type="InterPro" id="IPR001789">
    <property type="entry name" value="Sig_transdc_resp-reg_receiver"/>
</dbReference>
<dbReference type="PRINTS" id="PR00344">
    <property type="entry name" value="BCTRLSENSOR"/>
</dbReference>
<dbReference type="SMART" id="SM00388">
    <property type="entry name" value="HisKA"/>
    <property type="match status" value="1"/>
</dbReference>
<accession>A0ABY7NSM2</accession>
<dbReference type="SUPFAM" id="SSF55874">
    <property type="entry name" value="ATPase domain of HSP90 chaperone/DNA topoisomerase II/histidine kinase"/>
    <property type="match status" value="1"/>
</dbReference>
<dbReference type="PROSITE" id="PS50109">
    <property type="entry name" value="HIS_KIN"/>
    <property type="match status" value="1"/>
</dbReference>
<keyword evidence="5" id="KW-0812">Transmembrane</keyword>
<gene>
    <name evidence="8" type="ORF">PBT88_08705</name>
</gene>
<dbReference type="CDD" id="cd00082">
    <property type="entry name" value="HisKA"/>
    <property type="match status" value="1"/>
</dbReference>
<name>A0ABY7NSM2_9SPHN</name>
<evidence type="ECO:0000259" key="6">
    <source>
        <dbReference type="PROSITE" id="PS50109"/>
    </source>
</evidence>
<organism evidence="8 9">
    <name type="scientific">Sphingomonas abietis</name>
    <dbReference type="NCBI Taxonomy" id="3012344"/>
    <lineage>
        <taxon>Bacteria</taxon>
        <taxon>Pseudomonadati</taxon>
        <taxon>Pseudomonadota</taxon>
        <taxon>Alphaproteobacteria</taxon>
        <taxon>Sphingomonadales</taxon>
        <taxon>Sphingomonadaceae</taxon>
        <taxon>Sphingomonas</taxon>
    </lineage>
</organism>
<evidence type="ECO:0000313" key="9">
    <source>
        <dbReference type="Proteomes" id="UP001210865"/>
    </source>
</evidence>
<dbReference type="Gene3D" id="3.40.50.2300">
    <property type="match status" value="1"/>
</dbReference>
<proteinExistence type="predicted"/>
<comment type="catalytic activity">
    <reaction evidence="1">
        <text>ATP + protein L-histidine = ADP + protein N-phospho-L-histidine.</text>
        <dbReference type="EC" id="2.7.13.3"/>
    </reaction>
</comment>
<dbReference type="EC" id="2.7.13.3" evidence="2"/>
<dbReference type="PANTHER" id="PTHR43065">
    <property type="entry name" value="SENSOR HISTIDINE KINASE"/>
    <property type="match status" value="1"/>
</dbReference>
<dbReference type="PANTHER" id="PTHR43065:SF42">
    <property type="entry name" value="TWO-COMPONENT SENSOR PPRA"/>
    <property type="match status" value="1"/>
</dbReference>
<dbReference type="EMBL" id="CP115174">
    <property type="protein sequence ID" value="WBO24167.1"/>
    <property type="molecule type" value="Genomic_DNA"/>
</dbReference>
<dbReference type="InterPro" id="IPR003594">
    <property type="entry name" value="HATPase_dom"/>
</dbReference>
<feature type="domain" description="Response regulatory" evidence="7">
    <location>
        <begin position="700"/>
        <end position="820"/>
    </location>
</feature>
<dbReference type="Pfam" id="PF00072">
    <property type="entry name" value="Response_reg"/>
    <property type="match status" value="1"/>
</dbReference>
<dbReference type="InterPro" id="IPR036890">
    <property type="entry name" value="HATPase_C_sf"/>
</dbReference>
<evidence type="ECO:0000256" key="1">
    <source>
        <dbReference type="ARBA" id="ARBA00000085"/>
    </source>
</evidence>
<feature type="domain" description="Histidine kinase" evidence="6">
    <location>
        <begin position="454"/>
        <end position="677"/>
    </location>
</feature>
<dbReference type="SUPFAM" id="SSF47384">
    <property type="entry name" value="Homodimeric domain of signal transducing histidine kinase"/>
    <property type="match status" value="1"/>
</dbReference>
<evidence type="ECO:0000256" key="4">
    <source>
        <dbReference type="PROSITE-ProRule" id="PRU00169"/>
    </source>
</evidence>
<evidence type="ECO:0000256" key="5">
    <source>
        <dbReference type="SAM" id="Phobius"/>
    </source>
</evidence>
<dbReference type="Gene3D" id="1.10.287.130">
    <property type="match status" value="1"/>
</dbReference>
<evidence type="ECO:0000256" key="3">
    <source>
        <dbReference type="ARBA" id="ARBA00022553"/>
    </source>
</evidence>
<dbReference type="InterPro" id="IPR004358">
    <property type="entry name" value="Sig_transdc_His_kin-like_C"/>
</dbReference>
<dbReference type="InterPro" id="IPR003661">
    <property type="entry name" value="HisK_dim/P_dom"/>
</dbReference>